<organism evidence="1 2">
    <name type="scientific">Intestinibacter bartlettii</name>
    <dbReference type="NCBI Taxonomy" id="261299"/>
    <lineage>
        <taxon>Bacteria</taxon>
        <taxon>Bacillati</taxon>
        <taxon>Bacillota</taxon>
        <taxon>Clostridia</taxon>
        <taxon>Peptostreptococcales</taxon>
        <taxon>Peptostreptococcaceae</taxon>
        <taxon>Intestinibacter</taxon>
    </lineage>
</organism>
<gene>
    <name evidence="1" type="ORF">KQI20_10475</name>
</gene>
<dbReference type="InterPro" id="IPR024197">
    <property type="entry name" value="TPP-like"/>
</dbReference>
<keyword evidence="2" id="KW-1185">Reference proteome</keyword>
<comment type="caution">
    <text evidence="1">The sequence shown here is derived from an EMBL/GenBank/DDBJ whole genome shotgun (WGS) entry which is preliminary data.</text>
</comment>
<accession>A0ABS6DYG3</accession>
<dbReference type="Pfam" id="PF08282">
    <property type="entry name" value="Hydrolase_3"/>
    <property type="match status" value="1"/>
</dbReference>
<protein>
    <submittedName>
        <fullName evidence="1">HAD hydrolase family protein</fullName>
    </submittedName>
</protein>
<sequence length="266" mass="30806">MVVFSDLDRSIIYSKRFLGENSKELEIEVYKGENISYISQKTVNLIKEINKNSCFIPTTTRTTEQFKRIEFSKYGLNFKYAITSNGGNILIDGDIDKDYKIFIEKKLELSSSIDDTIKLLEKYKSVYGIKKIRKAEEFFFYIVVDKEEFDLRSIEGFIREIKGLNWDTYKNGTKVYFVPSALKKSTAIKYICDKLNYKQTFAIGDSIMDKDMLEFCRSSYLLGHGDLVNILQKENPFLVSKKSGFEGTEEVLNSIILSQKNLNNNI</sequence>
<reference evidence="1 2" key="1">
    <citation type="submission" date="2021-06" db="EMBL/GenBank/DDBJ databases">
        <authorList>
            <person name="Sun Q."/>
            <person name="Li D."/>
        </authorList>
    </citation>
    <scope>NUCLEOTIDE SEQUENCE [LARGE SCALE GENOMIC DNA]</scope>
    <source>
        <strain evidence="1 2">N19</strain>
    </source>
</reference>
<dbReference type="PIRSF" id="PIRSF030802">
    <property type="entry name" value="UCP030802"/>
    <property type="match status" value="1"/>
</dbReference>
<evidence type="ECO:0000313" key="1">
    <source>
        <dbReference type="EMBL" id="MBU5336864.1"/>
    </source>
</evidence>
<dbReference type="GO" id="GO:0016787">
    <property type="term" value="F:hydrolase activity"/>
    <property type="evidence" value="ECO:0007669"/>
    <property type="project" value="UniProtKB-KW"/>
</dbReference>
<dbReference type="EMBL" id="JAHLOQ010000031">
    <property type="protein sequence ID" value="MBU5336864.1"/>
    <property type="molecule type" value="Genomic_DNA"/>
</dbReference>
<evidence type="ECO:0000313" key="2">
    <source>
        <dbReference type="Proteomes" id="UP001196301"/>
    </source>
</evidence>
<proteinExistence type="predicted"/>
<dbReference type="RefSeq" id="WP_216570748.1">
    <property type="nucleotide sequence ID" value="NZ_JAHLOQ010000031.1"/>
</dbReference>
<dbReference type="Proteomes" id="UP001196301">
    <property type="component" value="Unassembled WGS sequence"/>
</dbReference>
<name>A0ABS6DYG3_9FIRM</name>
<keyword evidence="1" id="KW-0378">Hydrolase</keyword>